<evidence type="ECO:0008006" key="4">
    <source>
        <dbReference type="Google" id="ProtNLM"/>
    </source>
</evidence>
<keyword evidence="3" id="KW-1185">Reference proteome</keyword>
<accession>A0ABP6S4Y6</accession>
<evidence type="ECO:0000256" key="1">
    <source>
        <dbReference type="SAM" id="MobiDB-lite"/>
    </source>
</evidence>
<dbReference type="Proteomes" id="UP001499990">
    <property type="component" value="Unassembled WGS sequence"/>
</dbReference>
<feature type="region of interest" description="Disordered" evidence="1">
    <location>
        <begin position="1"/>
        <end position="47"/>
    </location>
</feature>
<name>A0ABP6S4Y6_9ACTN</name>
<feature type="compositionally biased region" description="Polar residues" evidence="1">
    <location>
        <begin position="1"/>
        <end position="10"/>
    </location>
</feature>
<organism evidence="2 3">
    <name type="scientific">Streptomyces sannanensis</name>
    <dbReference type="NCBI Taxonomy" id="285536"/>
    <lineage>
        <taxon>Bacteria</taxon>
        <taxon>Bacillati</taxon>
        <taxon>Actinomycetota</taxon>
        <taxon>Actinomycetes</taxon>
        <taxon>Kitasatosporales</taxon>
        <taxon>Streptomycetaceae</taxon>
        <taxon>Streptomyces</taxon>
    </lineage>
</organism>
<dbReference type="RefSeq" id="WP_345034264.1">
    <property type="nucleotide sequence ID" value="NZ_BAAAYL010000001.1"/>
</dbReference>
<feature type="compositionally biased region" description="Basic and acidic residues" evidence="1">
    <location>
        <begin position="25"/>
        <end position="47"/>
    </location>
</feature>
<comment type="caution">
    <text evidence="2">The sequence shown here is derived from an EMBL/GenBank/DDBJ whole genome shotgun (WGS) entry which is preliminary data.</text>
</comment>
<reference evidence="3" key="1">
    <citation type="journal article" date="2019" name="Int. J. Syst. Evol. Microbiol.">
        <title>The Global Catalogue of Microorganisms (GCM) 10K type strain sequencing project: providing services to taxonomists for standard genome sequencing and annotation.</title>
        <authorList>
            <consortium name="The Broad Institute Genomics Platform"/>
            <consortium name="The Broad Institute Genome Sequencing Center for Infectious Disease"/>
            <person name="Wu L."/>
            <person name="Ma J."/>
        </authorList>
    </citation>
    <scope>NUCLEOTIDE SEQUENCE [LARGE SCALE GENOMIC DNA]</scope>
    <source>
        <strain evidence="3">JCM 9651</strain>
    </source>
</reference>
<dbReference type="EMBL" id="BAAAYL010000001">
    <property type="protein sequence ID" value="GAA3368117.1"/>
    <property type="molecule type" value="Genomic_DNA"/>
</dbReference>
<sequence length="47" mass="5251">MVIDPSTGTPSLKAHPSEGQRPSSKRLEQEIKARMPERTDRDMCPDA</sequence>
<evidence type="ECO:0000313" key="3">
    <source>
        <dbReference type="Proteomes" id="UP001499990"/>
    </source>
</evidence>
<evidence type="ECO:0000313" key="2">
    <source>
        <dbReference type="EMBL" id="GAA3368117.1"/>
    </source>
</evidence>
<protein>
    <recommendedName>
        <fullName evidence="4">Transposase</fullName>
    </recommendedName>
</protein>
<gene>
    <name evidence="2" type="ORF">GCM10020367_05180</name>
</gene>
<proteinExistence type="predicted"/>